<dbReference type="Proteomes" id="UP000050525">
    <property type="component" value="Unassembled WGS sequence"/>
</dbReference>
<reference evidence="1 2" key="1">
    <citation type="journal article" date="2012" name="Genome Biol.">
        <title>Sequencing three crocodilian genomes to illuminate the evolution of archosaurs and amniotes.</title>
        <authorList>
            <person name="St John J.A."/>
            <person name="Braun E.L."/>
            <person name="Isberg S.R."/>
            <person name="Miles L.G."/>
            <person name="Chong A.Y."/>
            <person name="Gongora J."/>
            <person name="Dalzell P."/>
            <person name="Moran C."/>
            <person name="Bed'hom B."/>
            <person name="Abzhanov A."/>
            <person name="Burgess S.C."/>
            <person name="Cooksey A.M."/>
            <person name="Castoe T.A."/>
            <person name="Crawford N.G."/>
            <person name="Densmore L.D."/>
            <person name="Drew J.C."/>
            <person name="Edwards S.V."/>
            <person name="Faircloth B.C."/>
            <person name="Fujita M.K."/>
            <person name="Greenwold M.J."/>
            <person name="Hoffmann F.G."/>
            <person name="Howard J.M."/>
            <person name="Iguchi T."/>
            <person name="Janes D.E."/>
            <person name="Khan S.Y."/>
            <person name="Kohno S."/>
            <person name="de Koning A.J."/>
            <person name="Lance S.L."/>
            <person name="McCarthy F.M."/>
            <person name="McCormack J.E."/>
            <person name="Merchant M.E."/>
            <person name="Peterson D.G."/>
            <person name="Pollock D.D."/>
            <person name="Pourmand N."/>
            <person name="Raney B.J."/>
            <person name="Roessler K.A."/>
            <person name="Sanford J.R."/>
            <person name="Sawyer R.H."/>
            <person name="Schmidt C.J."/>
            <person name="Triplett E.W."/>
            <person name="Tuberville T.D."/>
            <person name="Venegas-Anaya M."/>
            <person name="Howard J.T."/>
            <person name="Jarvis E.D."/>
            <person name="Guillette L.J.Jr."/>
            <person name="Glenn T.C."/>
            <person name="Green R.E."/>
            <person name="Ray D.A."/>
        </authorList>
    </citation>
    <scope>NUCLEOTIDE SEQUENCE [LARGE SCALE GENOMIC DNA]</scope>
    <source>
        <strain evidence="1">KSC_2009_1</strain>
    </source>
</reference>
<protein>
    <submittedName>
        <fullName evidence="1">Uncharacterized protein</fullName>
    </submittedName>
</protein>
<keyword evidence="2" id="KW-1185">Reference proteome</keyword>
<comment type="caution">
    <text evidence="1">The sequence shown here is derived from an EMBL/GenBank/DDBJ whole genome shotgun (WGS) entry which is preliminary data.</text>
</comment>
<accession>A0A151N5V2</accession>
<evidence type="ECO:0000313" key="2">
    <source>
        <dbReference type="Proteomes" id="UP000050525"/>
    </source>
</evidence>
<sequence>MLYLGDQSGFRKELRKKRDVILFNGWMSQLTAPFSLLGKKHFGSCLEVGTLAQRTHCEGFKDTFTLQEVEACLKRTRDMSSQQGRHQIWPPEEVQPVLPRPFLPLQEMQRVLAHTQHLEKGQDSLYPQEAGHN</sequence>
<gene>
    <name evidence="1" type="ORF">Y1Q_0012174</name>
</gene>
<evidence type="ECO:0000313" key="1">
    <source>
        <dbReference type="EMBL" id="KYO31945.1"/>
    </source>
</evidence>
<proteinExistence type="predicted"/>
<organism evidence="1 2">
    <name type="scientific">Alligator mississippiensis</name>
    <name type="common">American alligator</name>
    <dbReference type="NCBI Taxonomy" id="8496"/>
    <lineage>
        <taxon>Eukaryota</taxon>
        <taxon>Metazoa</taxon>
        <taxon>Chordata</taxon>
        <taxon>Craniata</taxon>
        <taxon>Vertebrata</taxon>
        <taxon>Euteleostomi</taxon>
        <taxon>Archelosauria</taxon>
        <taxon>Archosauria</taxon>
        <taxon>Crocodylia</taxon>
        <taxon>Alligatoridae</taxon>
        <taxon>Alligatorinae</taxon>
        <taxon>Alligator</taxon>
    </lineage>
</organism>
<dbReference type="AlphaFoldDB" id="A0A151N5V2"/>
<dbReference type="EMBL" id="AKHW03004011">
    <property type="protein sequence ID" value="KYO31945.1"/>
    <property type="molecule type" value="Genomic_DNA"/>
</dbReference>
<name>A0A151N5V2_ALLMI</name>